<keyword evidence="3" id="KW-0493">Microtubule</keyword>
<feature type="domain" description="CAP-Gly" evidence="9">
    <location>
        <begin position="234"/>
        <end position="276"/>
    </location>
</feature>
<feature type="compositionally biased region" description="Low complexity" evidence="8">
    <location>
        <begin position="140"/>
        <end position="163"/>
    </location>
</feature>
<evidence type="ECO:0000313" key="11">
    <source>
        <dbReference type="Proteomes" id="UP000694400"/>
    </source>
</evidence>
<dbReference type="Proteomes" id="UP000694400">
    <property type="component" value="Chromosome 17"/>
</dbReference>
<dbReference type="InterPro" id="IPR036859">
    <property type="entry name" value="CAP-Gly_dom_sf"/>
</dbReference>
<feature type="compositionally biased region" description="Low complexity" evidence="8">
    <location>
        <begin position="310"/>
        <end position="332"/>
    </location>
</feature>
<dbReference type="SMART" id="SM01052">
    <property type="entry name" value="CAP_GLY"/>
    <property type="match status" value="2"/>
</dbReference>
<protein>
    <submittedName>
        <fullName evidence="10">CAP-Gly domain containing linker protein 1</fullName>
    </submittedName>
</protein>
<dbReference type="GO" id="GO:0031122">
    <property type="term" value="P:cytoplasmic microtubule organization"/>
    <property type="evidence" value="ECO:0007669"/>
    <property type="project" value="TreeGrafter"/>
</dbReference>
<comment type="subcellular location">
    <subcellularLocation>
        <location evidence="1">Cytoplasm</location>
        <location evidence="1">Cytoskeleton</location>
    </subcellularLocation>
</comment>
<feature type="compositionally biased region" description="Low complexity" evidence="8">
    <location>
        <begin position="27"/>
        <end position="49"/>
    </location>
</feature>
<dbReference type="SUPFAM" id="SSF74924">
    <property type="entry name" value="Cap-Gly domain"/>
    <property type="match status" value="2"/>
</dbReference>
<dbReference type="PANTHER" id="PTHR18916:SF44">
    <property type="entry name" value="CAP-GLY DOMAIN-CONTAINING LINKER PROTEIN 1"/>
    <property type="match status" value="1"/>
</dbReference>
<reference evidence="10" key="2">
    <citation type="submission" date="2025-08" db="UniProtKB">
        <authorList>
            <consortium name="Ensembl"/>
        </authorList>
    </citation>
    <scope>IDENTIFICATION</scope>
</reference>
<feature type="compositionally biased region" description="Polar residues" evidence="8">
    <location>
        <begin position="183"/>
        <end position="194"/>
    </location>
</feature>
<evidence type="ECO:0000256" key="6">
    <source>
        <dbReference type="ARBA" id="ARBA00023212"/>
    </source>
</evidence>
<dbReference type="GO" id="GO:0031116">
    <property type="term" value="P:positive regulation of microtubule polymerization"/>
    <property type="evidence" value="ECO:0007669"/>
    <property type="project" value="TreeGrafter"/>
</dbReference>
<feature type="coiled-coil region" evidence="7">
    <location>
        <begin position="403"/>
        <end position="451"/>
    </location>
</feature>
<dbReference type="Pfam" id="PF16641">
    <property type="entry name" value="CLIP1_ZNF"/>
    <property type="match status" value="2"/>
</dbReference>
<dbReference type="GO" id="GO:0051010">
    <property type="term" value="F:microtubule plus-end binding"/>
    <property type="evidence" value="ECO:0007669"/>
    <property type="project" value="TreeGrafter"/>
</dbReference>
<reference evidence="10" key="3">
    <citation type="submission" date="2025-09" db="UniProtKB">
        <authorList>
            <consortium name="Ensembl"/>
        </authorList>
    </citation>
    <scope>IDENTIFICATION</scope>
</reference>
<evidence type="ECO:0000256" key="5">
    <source>
        <dbReference type="ARBA" id="ARBA00023054"/>
    </source>
</evidence>
<evidence type="ECO:0000256" key="8">
    <source>
        <dbReference type="SAM" id="MobiDB-lite"/>
    </source>
</evidence>
<evidence type="ECO:0000256" key="1">
    <source>
        <dbReference type="ARBA" id="ARBA00004245"/>
    </source>
</evidence>
<dbReference type="GO" id="GO:0005938">
    <property type="term" value="C:cell cortex"/>
    <property type="evidence" value="ECO:0007669"/>
    <property type="project" value="TreeGrafter"/>
</dbReference>
<dbReference type="GO" id="GO:0035371">
    <property type="term" value="C:microtubule plus-end"/>
    <property type="evidence" value="ECO:0007669"/>
    <property type="project" value="TreeGrafter"/>
</dbReference>
<dbReference type="FunFam" id="2.30.30.190:FF:000001">
    <property type="entry name" value="Putative CAP-Gly domain-containing linker protein 1"/>
    <property type="match status" value="1"/>
</dbReference>
<dbReference type="FunFam" id="2.30.30.190:FF:000002">
    <property type="entry name" value="CAP-Gly domain containing linker protein 1"/>
    <property type="match status" value="1"/>
</dbReference>
<organism evidence="10 11">
    <name type="scientific">Anas platyrhynchos</name>
    <name type="common">Mallard</name>
    <name type="synonym">Anas boschas</name>
    <dbReference type="NCBI Taxonomy" id="8839"/>
    <lineage>
        <taxon>Eukaryota</taxon>
        <taxon>Metazoa</taxon>
        <taxon>Chordata</taxon>
        <taxon>Craniata</taxon>
        <taxon>Vertebrata</taxon>
        <taxon>Euteleostomi</taxon>
        <taxon>Archelosauria</taxon>
        <taxon>Archosauria</taxon>
        <taxon>Dinosauria</taxon>
        <taxon>Saurischia</taxon>
        <taxon>Theropoda</taxon>
        <taxon>Coelurosauria</taxon>
        <taxon>Aves</taxon>
        <taxon>Neognathae</taxon>
        <taxon>Galloanserae</taxon>
        <taxon>Anseriformes</taxon>
        <taxon>Anatidae</taxon>
        <taxon>Anatinae</taxon>
        <taxon>Anas</taxon>
    </lineage>
</organism>
<keyword evidence="5 7" id="KW-0175">Coiled coil</keyword>
<dbReference type="Pfam" id="PF01302">
    <property type="entry name" value="CAP_GLY"/>
    <property type="match status" value="2"/>
</dbReference>
<dbReference type="PROSITE" id="PS00845">
    <property type="entry name" value="CAP_GLY_1"/>
    <property type="match status" value="2"/>
</dbReference>
<dbReference type="PANTHER" id="PTHR18916">
    <property type="entry name" value="DYNACTIN 1-RELATED MICROTUBULE-BINDING"/>
    <property type="match status" value="1"/>
</dbReference>
<evidence type="ECO:0000256" key="4">
    <source>
        <dbReference type="ARBA" id="ARBA00022737"/>
    </source>
</evidence>
<feature type="region of interest" description="Disordered" evidence="8">
    <location>
        <begin position="310"/>
        <end position="337"/>
    </location>
</feature>
<keyword evidence="4" id="KW-0677">Repeat</keyword>
<sequence>MSMLKPSGLKAPSKTIKHGATLLKAPASVATAPAEKAASSEKSASTTTADTHDEFVDDFRVGERVWVNGNKPGFIQFLGETQFAPGQWAGIVLDEPIGKNDGSVAGVRYFQCEPLRGIFTRPSKLTRKVLTEDEANGTQAAHASRATSPTSTSTASVVSSSPAALPPSGIPQKTTLAAKEHSTPSQISNLSKTASESISNLSEAGSLKKGERELKIGDRVLVGGTKAGVVRFLGETDFAKGEWCGVELDEPLGKNDGAVAGTRYFQCQPKYGLFAPVHKVTKIGFPSTTPAKAKTTVRKVIATPTALKRSPSASSLSSLSSVASSVSSKPSRTGLLTETSSRYARKISGTTALQEALKEKQQHIEQLLAERDLERAEVAKATSHVGEIEQELALVRDGHDRHVLEMEAKMDQLRAMVEAADREKVELLNQLEEEKRKVEDLQFRVEEESITKGDLEVATVSEKSRIMELERDLALRVKEVAELRGRLESSKHIDDVDTSLSLLQEISSLQEKMAAVGKEHQSEMNSLKEKFEISEEALRKEIKSLSASNEKMAKENESLKTKLDHANKENSDVTELWKSKLESAIASHQQAMEELKVSFSKGVGAQTAEFAELKTQIEKIKLDYENEMSNLKLKQENEKSHHLKEIEALKAKLIAVTEEKEQNLESLKTKLESVEDQHLVEMEDTLNKLQEAEIKVKELEVLQAKCNEQTKVIGSLTQQIKASEEKLLDLDALQKANSEGKLEVQKLSKQLEAAEKQIQNLETEKVDESSKASNLAKELQGKEQKLLDLEKNLSAVNQVKDSLEKELQILVKTIKKLNQKEEQFALMSSELEQLKSNLTVMEEKLKEREEREQQLTQAKVKLENDIAEIMKSSGDSSAQLTKMNDELRLKERQLEQIQLELTKANEKAVQLQKNVEQTAQKAEQSQQETLKTHQEELKKMQDQLIGHETSEMITKHDADIKGFKQHLLDAEEALKTAQKKNDELETQAEELKKQAEQAKAVKMAEDVLQTVEKKRFETLASLENSRQTNEKLQNELDMLKQNNLKNEEELTKSKELLNLENKKVEELRKEFEALKLAAAQKSQQLAALQEENVKLAEELGRSRDEVTSHQKLEEERSVLNNQLLEMKKRESTLKKEIDEERASLQKSISDTSALITQKDEELEKLRNEITVLRGENASAKTLQSVVKSLESDKLKLEEKVKNLEQKLKENNEPLTVTSDIAANLLQDETLEEKQIDFLNSVIVDLQRRNEELNLKIQRMCEAALNGNEEETNNYDSEEESLSKKKPRLFCDICGCFDLHDTEDCPTQAQMLEEPPHSAYHGSRREERPYCDTCEMFGHWTADCNDDETF</sequence>
<evidence type="ECO:0000256" key="7">
    <source>
        <dbReference type="SAM" id="Coils"/>
    </source>
</evidence>
<name>A0A8B9SW62_ANAPL</name>
<evidence type="ECO:0000256" key="3">
    <source>
        <dbReference type="ARBA" id="ARBA00022701"/>
    </source>
</evidence>
<evidence type="ECO:0000259" key="9">
    <source>
        <dbReference type="PROSITE" id="PS50245"/>
    </source>
</evidence>
<accession>A0A8B9SW62</accession>
<feature type="coiled-coil region" evidence="7">
    <location>
        <begin position="535"/>
        <end position="1262"/>
    </location>
</feature>
<dbReference type="Gene3D" id="2.30.30.190">
    <property type="entry name" value="CAP Gly-rich-like domain"/>
    <property type="match status" value="2"/>
</dbReference>
<keyword evidence="2" id="KW-0963">Cytoplasm</keyword>
<proteinExistence type="predicted"/>
<dbReference type="InterPro" id="IPR000938">
    <property type="entry name" value="CAP-Gly_domain"/>
</dbReference>
<feature type="coiled-coil region" evidence="7">
    <location>
        <begin position="350"/>
        <end position="377"/>
    </location>
</feature>
<feature type="region of interest" description="Disordered" evidence="8">
    <location>
        <begin position="27"/>
        <end position="51"/>
    </location>
</feature>
<dbReference type="InterPro" id="IPR032108">
    <property type="entry name" value="CLIP1_ZNF"/>
</dbReference>
<evidence type="ECO:0000313" key="10">
    <source>
        <dbReference type="Ensembl" id="ENSAPLP00020011923.1"/>
    </source>
</evidence>
<feature type="region of interest" description="Disordered" evidence="8">
    <location>
        <begin position="134"/>
        <end position="194"/>
    </location>
</feature>
<dbReference type="GO" id="GO:0005634">
    <property type="term" value="C:nucleus"/>
    <property type="evidence" value="ECO:0007669"/>
    <property type="project" value="TreeGrafter"/>
</dbReference>
<keyword evidence="6" id="KW-0206">Cytoskeleton</keyword>
<reference evidence="10" key="1">
    <citation type="submission" date="2019-08" db="EMBL/GenBank/DDBJ databases">
        <title>Three high-quality genomes provides insights into domestication of ducks.</title>
        <authorList>
            <person name="Hou Z.C."/>
            <person name="Zhu F."/>
            <person name="Yin Z.T."/>
            <person name="Zhang F."/>
        </authorList>
    </citation>
    <scope>NUCLEOTIDE SEQUENCE [LARGE SCALE GENOMIC DNA]</scope>
</reference>
<feature type="domain" description="CAP-Gly" evidence="9">
    <location>
        <begin position="79"/>
        <end position="121"/>
    </location>
</feature>
<evidence type="ECO:0000256" key="2">
    <source>
        <dbReference type="ARBA" id="ARBA00022490"/>
    </source>
</evidence>
<dbReference type="Ensembl" id="ENSAPLT00020012833.1">
    <property type="protein sequence ID" value="ENSAPLP00020011923.1"/>
    <property type="gene ID" value="ENSAPLG00020007342.1"/>
</dbReference>
<dbReference type="PROSITE" id="PS50245">
    <property type="entry name" value="CAP_GLY_2"/>
    <property type="match status" value="2"/>
</dbReference>